<dbReference type="Proteomes" id="UP000550707">
    <property type="component" value="Unassembled WGS sequence"/>
</dbReference>
<dbReference type="PRINTS" id="PR01668">
    <property type="entry name" value="NEUROTENSIN"/>
</dbReference>
<dbReference type="EMBL" id="JACASF010000010">
    <property type="protein sequence ID" value="KAF6453303.1"/>
    <property type="molecule type" value="Genomic_DNA"/>
</dbReference>
<evidence type="ECO:0000256" key="10">
    <source>
        <dbReference type="ARBA" id="ARBA00025449"/>
    </source>
</evidence>
<reference evidence="12 13" key="1">
    <citation type="journal article" date="2020" name="Nature">
        <title>Six reference-quality genomes reveal evolution of bat adaptations.</title>
        <authorList>
            <person name="Jebb D."/>
            <person name="Huang Z."/>
            <person name="Pippel M."/>
            <person name="Hughes G.M."/>
            <person name="Lavrichenko K."/>
            <person name="Devanna P."/>
            <person name="Winkler S."/>
            <person name="Jermiin L.S."/>
            <person name="Skirmuntt E.C."/>
            <person name="Katzourakis A."/>
            <person name="Burkitt-Gray L."/>
            <person name="Ray D.A."/>
            <person name="Sullivan K.A.M."/>
            <person name="Roscito J.G."/>
            <person name="Kirilenko B.M."/>
            <person name="Davalos L.M."/>
            <person name="Corthals A.P."/>
            <person name="Power M.L."/>
            <person name="Jones G."/>
            <person name="Ransome R.D."/>
            <person name="Dechmann D.K.N."/>
            <person name="Locatelli A.G."/>
            <person name="Puechmaille S.J."/>
            <person name="Fedrigo O."/>
            <person name="Jarvis E.D."/>
            <person name="Hiller M."/>
            <person name="Vernes S.C."/>
            <person name="Myers E.W."/>
            <person name="Teeling E.C."/>
        </authorList>
    </citation>
    <scope>NUCLEOTIDE SEQUENCE [LARGE SCALE GENOMIC DNA]</scope>
    <source>
        <strain evidence="12">MMolMol1</strain>
        <tissue evidence="12">Muscle</tissue>
    </source>
</reference>
<dbReference type="Pfam" id="PF07421">
    <property type="entry name" value="Pro-NT_NN"/>
    <property type="match status" value="1"/>
</dbReference>
<dbReference type="GO" id="GO:0030133">
    <property type="term" value="C:transport vesicle"/>
    <property type="evidence" value="ECO:0007669"/>
    <property type="project" value="UniProtKB-SubCell"/>
</dbReference>
<dbReference type="PANTHER" id="PTHR15356:SF0">
    <property type="entry name" value="NEUROTENSIN_NEUROMEDIN N"/>
    <property type="match status" value="1"/>
</dbReference>
<dbReference type="FunCoup" id="A0A7J8FZT2">
    <property type="interactions" value="66"/>
</dbReference>
<evidence type="ECO:0000256" key="9">
    <source>
        <dbReference type="ARBA" id="ARBA00023329"/>
    </source>
</evidence>
<evidence type="ECO:0000256" key="7">
    <source>
        <dbReference type="ARBA" id="ARBA00022729"/>
    </source>
</evidence>
<keyword evidence="5" id="KW-0964">Secreted</keyword>
<comment type="subcellular location">
    <subcellularLocation>
        <location evidence="1">Cytoplasmic vesicle</location>
        <location evidence="1">Secretory vesicle</location>
    </subcellularLocation>
    <subcellularLocation>
        <location evidence="2">Secreted</location>
    </subcellularLocation>
</comment>
<protein>
    <recommendedName>
        <fullName evidence="4">Neurotensin/neuromedin N</fullName>
    </recommendedName>
</protein>
<evidence type="ECO:0000256" key="8">
    <source>
        <dbReference type="ARBA" id="ARBA00022858"/>
    </source>
</evidence>
<proteinExistence type="inferred from homology"/>
<name>A0A7J8FZT2_MOLMO</name>
<evidence type="ECO:0000313" key="12">
    <source>
        <dbReference type="EMBL" id="KAF6453303.1"/>
    </source>
</evidence>
<comment type="caution">
    <text evidence="12">The sequence shown here is derived from an EMBL/GenBank/DDBJ whole genome shotgun (WGS) entry which is preliminary data.</text>
</comment>
<dbReference type="GO" id="GO:0005576">
    <property type="term" value="C:extracellular region"/>
    <property type="evidence" value="ECO:0007669"/>
    <property type="project" value="UniProtKB-SubCell"/>
</dbReference>
<dbReference type="GO" id="GO:0097746">
    <property type="term" value="P:blood vessel diameter maintenance"/>
    <property type="evidence" value="ECO:0007669"/>
    <property type="project" value="UniProtKB-KW"/>
</dbReference>
<evidence type="ECO:0000256" key="6">
    <source>
        <dbReference type="ARBA" id="ARBA00022685"/>
    </source>
</evidence>
<sequence length="218" mass="25559">MATHSFQLNGGCCLMKKPGMWRETQSMAHERNQCLEKYMAHIRRNLKEMMAGMKIQLMCMILLTFTSWGLCSDSEEEMKALEADLLTNVHTSKVSKASVPSWKMTLLNVCSLVNNLNGQAEGTGEFHEEELTTRRKFPTALDDFSLEAMMTMYQIRNICHSRAFQHWELIQEDILDNGNEKTEKEEVIKRKIPYILKRQLYENKPRRPYILKRGSYYY</sequence>
<evidence type="ECO:0000256" key="3">
    <source>
        <dbReference type="ARBA" id="ARBA00009827"/>
    </source>
</evidence>
<evidence type="ECO:0000256" key="5">
    <source>
        <dbReference type="ARBA" id="ARBA00022525"/>
    </source>
</evidence>
<evidence type="ECO:0000313" key="13">
    <source>
        <dbReference type="Proteomes" id="UP000550707"/>
    </source>
</evidence>
<keyword evidence="8" id="KW-0838">Vasoactive</keyword>
<keyword evidence="6" id="KW-0165">Cleavage on pair of basic residues</keyword>
<dbReference type="InParanoid" id="A0A7J8FZT2"/>
<gene>
    <name evidence="12" type="ORF">HJG59_013354</name>
</gene>
<keyword evidence="7" id="KW-0732">Signal</keyword>
<keyword evidence="13" id="KW-1185">Reference proteome</keyword>
<organism evidence="12 13">
    <name type="scientific">Molossus molossus</name>
    <name type="common">Pallas' mastiff bat</name>
    <name type="synonym">Vespertilio molossus</name>
    <dbReference type="NCBI Taxonomy" id="27622"/>
    <lineage>
        <taxon>Eukaryota</taxon>
        <taxon>Metazoa</taxon>
        <taxon>Chordata</taxon>
        <taxon>Craniata</taxon>
        <taxon>Vertebrata</taxon>
        <taxon>Euteleostomi</taxon>
        <taxon>Mammalia</taxon>
        <taxon>Eutheria</taxon>
        <taxon>Laurasiatheria</taxon>
        <taxon>Chiroptera</taxon>
        <taxon>Yangochiroptera</taxon>
        <taxon>Molossidae</taxon>
        <taxon>Molossus</taxon>
    </lineage>
</organism>
<dbReference type="AlphaFoldDB" id="A0A7J8FZT2"/>
<dbReference type="GO" id="GO:0043679">
    <property type="term" value="C:axon terminus"/>
    <property type="evidence" value="ECO:0007669"/>
    <property type="project" value="TreeGrafter"/>
</dbReference>
<evidence type="ECO:0000256" key="1">
    <source>
        <dbReference type="ARBA" id="ARBA00004398"/>
    </source>
</evidence>
<evidence type="ECO:0000256" key="11">
    <source>
        <dbReference type="ARBA" id="ARBA00046937"/>
    </source>
</evidence>
<dbReference type="GO" id="GO:0005184">
    <property type="term" value="F:neuropeptide hormone activity"/>
    <property type="evidence" value="ECO:0007669"/>
    <property type="project" value="InterPro"/>
</dbReference>
<evidence type="ECO:0000256" key="2">
    <source>
        <dbReference type="ARBA" id="ARBA00004613"/>
    </source>
</evidence>
<comment type="subunit">
    <text evidence="11">Interacts with NTSR1. Interacts with SORT1. Interacts with SORL1.</text>
</comment>
<dbReference type="InterPro" id="IPR008055">
    <property type="entry name" value="NeurotensiN"/>
</dbReference>
<evidence type="ECO:0000256" key="4">
    <source>
        <dbReference type="ARBA" id="ARBA00016213"/>
    </source>
</evidence>
<comment type="similarity">
    <text evidence="3">Belongs to the neurotensin family.</text>
</comment>
<keyword evidence="9" id="KW-0968">Cytoplasmic vesicle</keyword>
<accession>A0A7J8FZT2</accession>
<dbReference type="PANTHER" id="PTHR15356">
    <property type="entry name" value="NEUROTENSIN/NEUROMEDIN N"/>
    <property type="match status" value="1"/>
</dbReference>
<comment type="function">
    <text evidence="10">Neurotensin may play an endocrine or paracrine role in the regulation of fat metabolism. It causes contraction of smooth muscle.</text>
</comment>